<sequence length="58" mass="6797">MDFEIMLQTQHYKHGRAAALRGDQPDSHGLHWNSLAQFDWQRGYESVTEQDRLEVAEP</sequence>
<evidence type="ECO:0000313" key="1">
    <source>
        <dbReference type="EMBL" id="WEF34887.1"/>
    </source>
</evidence>
<protein>
    <submittedName>
        <fullName evidence="1">Uncharacterized protein</fullName>
    </submittedName>
</protein>
<keyword evidence="2" id="KW-1185">Reference proteome</keyword>
<accession>A0ABY8BG46</accession>
<dbReference type="EMBL" id="CP119083">
    <property type="protein sequence ID" value="WEF34887.1"/>
    <property type="molecule type" value="Genomic_DNA"/>
</dbReference>
<dbReference type="Proteomes" id="UP001216510">
    <property type="component" value="Chromosome"/>
</dbReference>
<reference evidence="1 2" key="1">
    <citation type="submission" date="2023-02" db="EMBL/GenBank/DDBJ databases">
        <title>Gemone sequence of Telluria chitinolytica ACM 3522T.</title>
        <authorList>
            <person name="Frediansyah A."/>
            <person name="Miess H."/>
            <person name="Gross H."/>
        </authorList>
    </citation>
    <scope>NUCLEOTIDE SEQUENCE [LARGE SCALE GENOMIC DNA]</scope>
    <source>
        <strain evidence="1 2">ACM 3522</strain>
    </source>
</reference>
<evidence type="ECO:0000313" key="2">
    <source>
        <dbReference type="Proteomes" id="UP001216510"/>
    </source>
</evidence>
<name>A0ABY8BG46_9BURK</name>
<gene>
    <name evidence="1" type="ORF">PX653_09045</name>
</gene>
<proteinExistence type="predicted"/>
<dbReference type="RefSeq" id="WP_277417558.1">
    <property type="nucleotide sequence ID" value="NZ_CP119083.1"/>
</dbReference>
<organism evidence="1 2">
    <name type="scientific">Pseudoduganella chitinolytica</name>
    <dbReference type="NCBI Taxonomy" id="34070"/>
    <lineage>
        <taxon>Bacteria</taxon>
        <taxon>Pseudomonadati</taxon>
        <taxon>Pseudomonadota</taxon>
        <taxon>Betaproteobacteria</taxon>
        <taxon>Burkholderiales</taxon>
        <taxon>Oxalobacteraceae</taxon>
        <taxon>Telluria group</taxon>
        <taxon>Pseudoduganella</taxon>
    </lineage>
</organism>